<evidence type="ECO:0000256" key="3">
    <source>
        <dbReference type="ARBA" id="ARBA00022514"/>
    </source>
</evidence>
<dbReference type="SUPFAM" id="SSF54117">
    <property type="entry name" value="Interleukin 8-like chemokines"/>
    <property type="match status" value="1"/>
</dbReference>
<dbReference type="InterPro" id="IPR001811">
    <property type="entry name" value="Chemokine_IL8-like_dom"/>
</dbReference>
<evidence type="ECO:0000256" key="6">
    <source>
        <dbReference type="RuleBase" id="RU361150"/>
    </source>
</evidence>
<evidence type="ECO:0000256" key="5">
    <source>
        <dbReference type="ARBA" id="ARBA00023157"/>
    </source>
</evidence>
<dbReference type="InterPro" id="IPR039809">
    <property type="entry name" value="Chemokine_b/g/d"/>
</dbReference>
<evidence type="ECO:0000256" key="2">
    <source>
        <dbReference type="ARBA" id="ARBA00022500"/>
    </source>
</evidence>
<feature type="domain" description="Chemokine interleukin-8-like" evidence="8">
    <location>
        <begin position="150"/>
        <end position="208"/>
    </location>
</feature>
<keyword evidence="4" id="KW-0732">Signal</keyword>
<feature type="region of interest" description="Disordered" evidence="7">
    <location>
        <begin position="1"/>
        <end position="28"/>
    </location>
</feature>
<dbReference type="GO" id="GO:0006954">
    <property type="term" value="P:inflammatory response"/>
    <property type="evidence" value="ECO:0007669"/>
    <property type="project" value="TreeGrafter"/>
</dbReference>
<keyword evidence="5" id="KW-1015">Disulfide bond</keyword>
<keyword evidence="2 6" id="KW-0145">Chemotaxis</keyword>
<dbReference type="Gene3D" id="2.40.50.40">
    <property type="match status" value="1"/>
</dbReference>
<keyword evidence="6" id="KW-0964">Secreted</keyword>
<dbReference type="InterPro" id="IPR000827">
    <property type="entry name" value="Chemokine_CC_CS"/>
</dbReference>
<comment type="subcellular location">
    <subcellularLocation>
        <location evidence="6">Secreted</location>
    </subcellularLocation>
</comment>
<name>A0A8B9TPM6_ANAPL</name>
<evidence type="ECO:0000313" key="9">
    <source>
        <dbReference type="Ensembl" id="ENSAPLP00020023601.1"/>
    </source>
</evidence>
<sequence length="211" mass="23095">MKIQAQGPTHSPKSPLCRGGGSHPRTPRLGQEVRYHRLARSPTELQLCPAAPCCAVALPCYSSSAGHLRGWRVSPMPGRFSATCSSPFQPEQSILEPGEQFRPENISELLVLLRLSLSDGRMKVSSVVLALLLIAASCSQTSSAPVGPDHPTCCFSYTSHKLPKKLILRYYVTSTSCSLPALVFITKKGREVCANPSDTWVQRYLQNMKQN</sequence>
<dbReference type="Ensembl" id="ENSAPLT00020025473.1">
    <property type="protein sequence ID" value="ENSAPLP00020023605.1"/>
    <property type="gene ID" value="ENSAPLG00020016376.1"/>
</dbReference>
<dbReference type="Pfam" id="PF00048">
    <property type="entry name" value="IL8"/>
    <property type="match status" value="1"/>
</dbReference>
<dbReference type="GO" id="GO:0008009">
    <property type="term" value="F:chemokine activity"/>
    <property type="evidence" value="ECO:0007669"/>
    <property type="project" value="InterPro"/>
</dbReference>
<dbReference type="Ensembl" id="ENSAPLT00020025470.1">
    <property type="protein sequence ID" value="ENSAPLP00020023603.1"/>
    <property type="gene ID" value="ENSAPLG00020016376.1"/>
</dbReference>
<evidence type="ECO:0000256" key="1">
    <source>
        <dbReference type="ARBA" id="ARBA00010868"/>
    </source>
</evidence>
<evidence type="ECO:0000259" key="8">
    <source>
        <dbReference type="SMART" id="SM00199"/>
    </source>
</evidence>
<dbReference type="PROSITE" id="PS00472">
    <property type="entry name" value="SMALL_CYTOKINES_CC"/>
    <property type="match status" value="1"/>
</dbReference>
<dbReference type="PRINTS" id="PR00436">
    <property type="entry name" value="INTERLEUKIN8"/>
</dbReference>
<dbReference type="GO" id="GO:0005615">
    <property type="term" value="C:extracellular space"/>
    <property type="evidence" value="ECO:0007669"/>
    <property type="project" value="UniProtKB-KW"/>
</dbReference>
<reference evidence="9" key="1">
    <citation type="submission" date="2019-08" db="EMBL/GenBank/DDBJ databases">
        <title>Three high-quality genomes provides insights into domestication of ducks.</title>
        <authorList>
            <person name="Hou Z.C."/>
            <person name="Zhu F."/>
            <person name="Yin Z.T."/>
            <person name="Zhang F."/>
        </authorList>
    </citation>
    <scope>NUCLEOTIDE SEQUENCE [LARGE SCALE GENOMIC DNA]</scope>
</reference>
<dbReference type="PANTHER" id="PTHR12015:SF103">
    <property type="entry name" value="C-C MOTIF CHEMOKINE 4-RELATED"/>
    <property type="match status" value="1"/>
</dbReference>
<dbReference type="GO" id="GO:0048020">
    <property type="term" value="F:CCR chemokine receptor binding"/>
    <property type="evidence" value="ECO:0007669"/>
    <property type="project" value="TreeGrafter"/>
</dbReference>
<evidence type="ECO:0000256" key="4">
    <source>
        <dbReference type="ARBA" id="ARBA00022729"/>
    </source>
</evidence>
<comment type="similarity">
    <text evidence="1 6">Belongs to the intercrine beta (chemokine CC) family.</text>
</comment>
<dbReference type="GO" id="GO:0061844">
    <property type="term" value="P:antimicrobial humoral immune response mediated by antimicrobial peptide"/>
    <property type="evidence" value="ECO:0007669"/>
    <property type="project" value="TreeGrafter"/>
</dbReference>
<dbReference type="GO" id="GO:0048245">
    <property type="term" value="P:eosinophil chemotaxis"/>
    <property type="evidence" value="ECO:0007669"/>
    <property type="project" value="TreeGrafter"/>
</dbReference>
<evidence type="ECO:0000256" key="7">
    <source>
        <dbReference type="SAM" id="MobiDB-lite"/>
    </source>
</evidence>
<protein>
    <recommendedName>
        <fullName evidence="6">C-C motif chemokine</fullName>
    </recommendedName>
</protein>
<dbReference type="Ensembl" id="ENSAPLT00020025467.1">
    <property type="protein sequence ID" value="ENSAPLP00020023601.1"/>
    <property type="gene ID" value="ENSAPLG00020016376.1"/>
</dbReference>
<dbReference type="SMART" id="SM00199">
    <property type="entry name" value="SCY"/>
    <property type="match status" value="1"/>
</dbReference>
<organism evidence="9 10">
    <name type="scientific">Anas platyrhynchos</name>
    <name type="common">Mallard</name>
    <name type="synonym">Anas boschas</name>
    <dbReference type="NCBI Taxonomy" id="8839"/>
    <lineage>
        <taxon>Eukaryota</taxon>
        <taxon>Metazoa</taxon>
        <taxon>Chordata</taxon>
        <taxon>Craniata</taxon>
        <taxon>Vertebrata</taxon>
        <taxon>Euteleostomi</taxon>
        <taxon>Archelosauria</taxon>
        <taxon>Archosauria</taxon>
        <taxon>Dinosauria</taxon>
        <taxon>Saurischia</taxon>
        <taxon>Theropoda</taxon>
        <taxon>Coelurosauria</taxon>
        <taxon>Aves</taxon>
        <taxon>Neognathae</taxon>
        <taxon>Galloanserae</taxon>
        <taxon>Anseriformes</taxon>
        <taxon>Anatidae</taxon>
        <taxon>Anatinae</taxon>
        <taxon>Anas</taxon>
    </lineage>
</organism>
<evidence type="ECO:0000313" key="10">
    <source>
        <dbReference type="Proteomes" id="UP000694400"/>
    </source>
</evidence>
<proteinExistence type="inferred from homology"/>
<dbReference type="PANTHER" id="PTHR12015">
    <property type="entry name" value="SMALL INDUCIBLE CYTOKINE A"/>
    <property type="match status" value="1"/>
</dbReference>
<keyword evidence="3 6" id="KW-0202">Cytokine</keyword>
<reference evidence="9" key="2">
    <citation type="submission" date="2025-05" db="UniProtKB">
        <authorList>
            <consortium name="Ensembl"/>
        </authorList>
    </citation>
    <scope>IDENTIFICATION</scope>
</reference>
<dbReference type="Proteomes" id="UP000694400">
    <property type="component" value="Chromosome 20"/>
</dbReference>
<dbReference type="FunFam" id="2.40.50.40:FF:000002">
    <property type="entry name" value="C-C motif chemokine"/>
    <property type="match status" value="1"/>
</dbReference>
<dbReference type="GO" id="GO:0030335">
    <property type="term" value="P:positive regulation of cell migration"/>
    <property type="evidence" value="ECO:0007669"/>
    <property type="project" value="TreeGrafter"/>
</dbReference>
<dbReference type="AlphaFoldDB" id="A0A8B9TPM6"/>
<feature type="compositionally biased region" description="Polar residues" evidence="7">
    <location>
        <begin position="1"/>
        <end position="12"/>
    </location>
</feature>
<dbReference type="InterPro" id="IPR036048">
    <property type="entry name" value="Interleukin_8-like_sf"/>
</dbReference>
<dbReference type="CDD" id="cd00272">
    <property type="entry name" value="Chemokine_CC"/>
    <property type="match status" value="1"/>
</dbReference>
<accession>A0A8B9TPM6</accession>
<dbReference type="GO" id="GO:0070098">
    <property type="term" value="P:chemokine-mediated signaling pathway"/>
    <property type="evidence" value="ECO:0007669"/>
    <property type="project" value="TreeGrafter"/>
</dbReference>